<comment type="caution">
    <text evidence="1">The sequence shown here is derived from an EMBL/GenBank/DDBJ whole genome shotgun (WGS) entry which is preliminary data.</text>
</comment>
<dbReference type="PANTHER" id="PTHR31299">
    <property type="entry name" value="ESTERASE, PUTATIVE (AFU_ORTHOLOGUE AFUA_1G05850)-RELATED"/>
    <property type="match status" value="1"/>
</dbReference>
<dbReference type="InterPro" id="IPR052036">
    <property type="entry name" value="Hydrolase/PRTase-associated"/>
</dbReference>
<dbReference type="Gene3D" id="1.20.1440.30">
    <property type="entry name" value="Biosynthetic Protein domain"/>
    <property type="match status" value="1"/>
</dbReference>
<dbReference type="Pfam" id="PF05139">
    <property type="entry name" value="Erythro_esteras"/>
    <property type="match status" value="1"/>
</dbReference>
<keyword evidence="2" id="KW-1185">Reference proteome</keyword>
<evidence type="ECO:0000313" key="1">
    <source>
        <dbReference type="EMBL" id="NCI51347.1"/>
    </source>
</evidence>
<dbReference type="PANTHER" id="PTHR31299:SF0">
    <property type="entry name" value="ESTERASE, PUTATIVE (AFU_ORTHOLOGUE AFUA_1G05850)-RELATED"/>
    <property type="match status" value="1"/>
</dbReference>
<evidence type="ECO:0000313" key="2">
    <source>
        <dbReference type="Proteomes" id="UP000753802"/>
    </source>
</evidence>
<dbReference type="Proteomes" id="UP000753802">
    <property type="component" value="Unassembled WGS sequence"/>
</dbReference>
<dbReference type="CDD" id="cd14728">
    <property type="entry name" value="Ere-like"/>
    <property type="match status" value="1"/>
</dbReference>
<dbReference type="Gene3D" id="3.40.1660.10">
    <property type="entry name" value="EreA-like (biosynthetic domain)"/>
    <property type="match status" value="1"/>
</dbReference>
<organism evidence="1 2">
    <name type="scientific">Sediminibacterium roseum</name>
    <dbReference type="NCBI Taxonomy" id="1978412"/>
    <lineage>
        <taxon>Bacteria</taxon>
        <taxon>Pseudomonadati</taxon>
        <taxon>Bacteroidota</taxon>
        <taxon>Chitinophagia</taxon>
        <taxon>Chitinophagales</taxon>
        <taxon>Chitinophagaceae</taxon>
        <taxon>Sediminibacterium</taxon>
    </lineage>
</organism>
<gene>
    <name evidence="1" type="ORF">GWC95_15570</name>
</gene>
<proteinExistence type="predicted"/>
<accession>A0ABW9ZW04</accession>
<name>A0ABW9ZW04_9BACT</name>
<dbReference type="InterPro" id="IPR007815">
    <property type="entry name" value="Emycin_Estase"/>
</dbReference>
<protein>
    <submittedName>
        <fullName evidence="1">Erythromycin esterase family protein</fullName>
    </submittedName>
</protein>
<dbReference type="RefSeq" id="WP_161819632.1">
    <property type="nucleotide sequence ID" value="NZ_JAACJS010000015.1"/>
</dbReference>
<dbReference type="SUPFAM" id="SSF159501">
    <property type="entry name" value="EreA/ChaN-like"/>
    <property type="match status" value="1"/>
</dbReference>
<reference evidence="1 2" key="1">
    <citation type="submission" date="2020-01" db="EMBL/GenBank/DDBJ databases">
        <title>Genome analysis.</title>
        <authorList>
            <person name="Wu S."/>
            <person name="Wang G."/>
        </authorList>
    </citation>
    <scope>NUCLEOTIDE SEQUENCE [LARGE SCALE GENOMIC DNA]</scope>
    <source>
        <strain evidence="1 2">SYL130</strain>
    </source>
</reference>
<sequence>MKWIFTALLMVSLEAGAQTQQQVDKIKSKDYINAIIKNVGNKRIVALGEDTHGTAEFYELRAAITKRLIEEKGFTTLVLENPHEDMQAVQDSLQHTSLDSLMRRHLFSIYQTRQMKEFLAWLKGQARKKIKLAGCDDSYRELLPEMMMESVQKLKLPVLLNPVTEFKERQVKGGDPDIKYGLATYTLLNRIDSLYQNQKKRDAKFEELLFHAKTAYIFYYRFSRKEAVSRDEIMGERISYYAKDPNQKIIVWAHSGHIAKYAWLQDELGLMGATVYKYFPKDYFAIGLSSANGHYSYITNRFINGDHVFDDTLHTTAFRETKDSSWNQLLAQNKSKSFVLDLTKITKADSAAFAEPRKLRIQGYRKESATYNEFYPICLPRMYDMILFLRNTTATDGLFK</sequence>
<dbReference type="EMBL" id="JAACJS010000015">
    <property type="protein sequence ID" value="NCI51347.1"/>
    <property type="molecule type" value="Genomic_DNA"/>
</dbReference>
<dbReference type="Gene3D" id="3.30.1870.10">
    <property type="entry name" value="EreA-like, domain 2"/>
    <property type="match status" value="1"/>
</dbReference>